<protein>
    <recommendedName>
        <fullName evidence="6">A-type ATP synthase subunit C</fullName>
    </recommendedName>
</protein>
<comment type="caution">
    <text evidence="8">The sequence shown here is derived from an EMBL/GenBank/DDBJ whole genome shotgun (WGS) entry which is preliminary data.</text>
</comment>
<dbReference type="HAMAP" id="MF_00314">
    <property type="entry name" value="ATP_synth_C_arch"/>
    <property type="match status" value="1"/>
</dbReference>
<keyword evidence="9" id="KW-1185">Reference proteome</keyword>
<keyword evidence="7" id="KW-0812">Transmembrane</keyword>
<dbReference type="Pfam" id="PF01992">
    <property type="entry name" value="vATP-synt_AC39"/>
    <property type="match status" value="1"/>
</dbReference>
<dbReference type="NCBIfam" id="NF002267">
    <property type="entry name" value="PRK01198.1-3"/>
    <property type="match status" value="1"/>
</dbReference>
<dbReference type="GO" id="GO:0046961">
    <property type="term" value="F:proton-transporting ATPase activity, rotational mechanism"/>
    <property type="evidence" value="ECO:0007669"/>
    <property type="project" value="InterPro"/>
</dbReference>
<keyword evidence="2 6" id="KW-0813">Transport</keyword>
<keyword evidence="7" id="KW-1133">Transmembrane helix</keyword>
<evidence type="ECO:0000256" key="5">
    <source>
        <dbReference type="ARBA" id="ARBA00023310"/>
    </source>
</evidence>
<reference evidence="8 9" key="1">
    <citation type="journal article" date="2017" name="BMC Genomics">
        <title>Genomic analysis of methanogenic archaea reveals a shift towards energy conservation.</title>
        <authorList>
            <person name="Gilmore S.P."/>
            <person name="Henske J.K."/>
            <person name="Sexton J.A."/>
            <person name="Solomon K.V."/>
            <person name="Seppala S."/>
            <person name="Yoo J.I."/>
            <person name="Huyett L.M."/>
            <person name="Pressman A."/>
            <person name="Cogan J.Z."/>
            <person name="Kivenson V."/>
            <person name="Peng X."/>
            <person name="Tan Y."/>
            <person name="Valentine D.L."/>
            <person name="O'Malley M.A."/>
        </authorList>
    </citation>
    <scope>NUCLEOTIDE SEQUENCE [LARGE SCALE GENOMIC DNA]</scope>
    <source>
        <strain evidence="8 9">M.o.H.</strain>
    </source>
</reference>
<feature type="transmembrane region" description="Helical" evidence="7">
    <location>
        <begin position="20"/>
        <end position="40"/>
    </location>
</feature>
<dbReference type="PANTHER" id="PTHR38682">
    <property type="entry name" value="V-TYPE ATP SYNTHASE SUBUNIT C"/>
    <property type="match status" value="1"/>
</dbReference>
<dbReference type="AlphaFoldDB" id="A0A2A2H2R4"/>
<dbReference type="InterPro" id="IPR050873">
    <property type="entry name" value="V-ATPase_V0D/AC39_subunit"/>
</dbReference>
<sequence length="385" mass="42527">MADGIISIVAQMGFPSIDPLLGLLALVGLIVGAIVIVVVIRPLLDIFPYAYPNARVRARTGKILTEKQLTEIIESNDLTEVTNYLRGLPDYAKYIDQYPLEKALDTHLADNYETLTKIVPKDIKPIFSVLLQKWDIRNIKSIIAAKEADLSREETVNLIVPFGELKDSLDKLLDAKNITEIINGLEGTAYAHVLDEALPAYQKTGMVLPLEASLDKFFLENLLTAASNPSDESARALHSYIGTQIDAANLSIILRAKAEGLMYDDIQPYIISDGYQIREWKLKDLMESESVGNVVSSLDGTEYAQILTDALPEYTKTGSVAPLEAALDEKVRQTAKALSVKIPFGIGPIVGFLSKKEKEIRNLKVITRAKREIGFSNSKIKELLV</sequence>
<evidence type="ECO:0000313" key="9">
    <source>
        <dbReference type="Proteomes" id="UP000217784"/>
    </source>
</evidence>
<dbReference type="NCBIfam" id="TIGR02923">
    <property type="entry name" value="AhaC"/>
    <property type="match status" value="1"/>
</dbReference>
<dbReference type="PANTHER" id="PTHR38682:SF1">
    <property type="entry name" value="V-TYPE ATP SYNTHASE SUBUNIT C"/>
    <property type="match status" value="1"/>
</dbReference>
<comment type="subcellular location">
    <subcellularLocation>
        <location evidence="6">Cell membrane</location>
        <topology evidence="6">Peripheral membrane protein</topology>
    </subcellularLocation>
</comment>
<comment type="similarity">
    <text evidence="1 6">Belongs to the V-ATPase V0D/AC39 subunit family.</text>
</comment>
<name>A0A2A2H2R4_METBR</name>
<keyword evidence="5 6" id="KW-0066">ATP synthesis</keyword>
<dbReference type="GO" id="GO:0033179">
    <property type="term" value="C:proton-transporting V-type ATPase, V0 domain"/>
    <property type="evidence" value="ECO:0007669"/>
    <property type="project" value="InterPro"/>
</dbReference>
<evidence type="ECO:0000256" key="6">
    <source>
        <dbReference type="HAMAP-Rule" id="MF_00314"/>
    </source>
</evidence>
<dbReference type="InterPro" id="IPR014272">
    <property type="entry name" value="ATPase_V0-cplx_csu"/>
</dbReference>
<dbReference type="Gene3D" id="1.10.132.50">
    <property type="entry name" value="ATP synthase (C/AC39) subunit, domain 3"/>
    <property type="match status" value="1"/>
</dbReference>
<proteinExistence type="inferred from homology"/>
<comment type="subunit">
    <text evidence="6">Has multiple subunits with at least A(3), B(3), C, D, E, F, H, I and proteolipid K(x).</text>
</comment>
<dbReference type="GO" id="GO:0005524">
    <property type="term" value="F:ATP binding"/>
    <property type="evidence" value="ECO:0007669"/>
    <property type="project" value="UniProtKB-UniRule"/>
</dbReference>
<dbReference type="Gene3D" id="1.20.1690.10">
    <property type="entry name" value="V-type ATP synthase subunit C domain"/>
    <property type="match status" value="2"/>
</dbReference>
<evidence type="ECO:0000256" key="7">
    <source>
        <dbReference type="SAM" id="Phobius"/>
    </source>
</evidence>
<dbReference type="GO" id="GO:0042777">
    <property type="term" value="P:proton motive force-driven plasma membrane ATP synthesis"/>
    <property type="evidence" value="ECO:0007669"/>
    <property type="project" value="UniProtKB-UniRule"/>
</dbReference>
<keyword evidence="6 7" id="KW-0472">Membrane</keyword>
<dbReference type="Proteomes" id="UP000217784">
    <property type="component" value="Unassembled WGS sequence"/>
</dbReference>
<keyword evidence="6" id="KW-1003">Cell membrane</keyword>
<dbReference type="OrthoDB" id="4272at2157"/>
<accession>A0A2A2H2R4</accession>
<keyword evidence="3 6" id="KW-0375">Hydrogen ion transport</keyword>
<organism evidence="8 9">
    <name type="scientific">Methanobacterium bryantii</name>
    <dbReference type="NCBI Taxonomy" id="2161"/>
    <lineage>
        <taxon>Archaea</taxon>
        <taxon>Methanobacteriati</taxon>
        <taxon>Methanobacteriota</taxon>
        <taxon>Methanomada group</taxon>
        <taxon>Methanobacteria</taxon>
        <taxon>Methanobacteriales</taxon>
        <taxon>Methanobacteriaceae</taxon>
        <taxon>Methanobacterium</taxon>
    </lineage>
</organism>
<keyword evidence="4 6" id="KW-0406">Ion transport</keyword>
<dbReference type="EMBL" id="LMVM01000037">
    <property type="protein sequence ID" value="PAV03655.1"/>
    <property type="molecule type" value="Genomic_DNA"/>
</dbReference>
<evidence type="ECO:0000256" key="4">
    <source>
        <dbReference type="ARBA" id="ARBA00023065"/>
    </source>
</evidence>
<comment type="function">
    <text evidence="6">Component of the A-type ATP synthase that produces ATP from ADP in the presence of a proton gradient across the membrane.</text>
</comment>
<dbReference type="GO" id="GO:0005886">
    <property type="term" value="C:plasma membrane"/>
    <property type="evidence" value="ECO:0007669"/>
    <property type="project" value="UniProtKB-SubCell"/>
</dbReference>
<evidence type="ECO:0000313" key="8">
    <source>
        <dbReference type="EMBL" id="PAV03655.1"/>
    </source>
</evidence>
<dbReference type="InterPro" id="IPR035067">
    <property type="entry name" value="V-type_ATPase_csu/dsu"/>
</dbReference>
<dbReference type="SUPFAM" id="SSF103486">
    <property type="entry name" value="V-type ATP synthase subunit C"/>
    <property type="match status" value="1"/>
</dbReference>
<dbReference type="RefSeq" id="WP_069583873.1">
    <property type="nucleotide sequence ID" value="NZ_LMVM01000037.1"/>
</dbReference>
<dbReference type="InterPro" id="IPR002843">
    <property type="entry name" value="ATPase_V0-cplx_csu/dsu"/>
</dbReference>
<evidence type="ECO:0000256" key="2">
    <source>
        <dbReference type="ARBA" id="ARBA00022448"/>
    </source>
</evidence>
<evidence type="ECO:0000256" key="1">
    <source>
        <dbReference type="ARBA" id="ARBA00006709"/>
    </source>
</evidence>
<gene>
    <name evidence="6" type="primary">atpC</name>
    <name evidence="8" type="ORF">ASJ80_01410</name>
</gene>
<dbReference type="InterPro" id="IPR036079">
    <property type="entry name" value="ATPase_csu/dsu_sf"/>
</dbReference>
<evidence type="ECO:0000256" key="3">
    <source>
        <dbReference type="ARBA" id="ARBA00022781"/>
    </source>
</evidence>
<dbReference type="GO" id="GO:0046933">
    <property type="term" value="F:proton-transporting ATP synthase activity, rotational mechanism"/>
    <property type="evidence" value="ECO:0007669"/>
    <property type="project" value="UniProtKB-UniRule"/>
</dbReference>
<dbReference type="InterPro" id="IPR044911">
    <property type="entry name" value="V-type_ATPase_csu/dsu_dom_3"/>
</dbReference>